<dbReference type="Proteomes" id="UP000747399">
    <property type="component" value="Unassembled WGS sequence"/>
</dbReference>
<name>A0A8J4B580_9CHLO</name>
<dbReference type="Gene3D" id="2.60.40.780">
    <property type="entry name" value="von Hippel-Lindau disease tumour suppressor, beta domain"/>
    <property type="match status" value="1"/>
</dbReference>
<dbReference type="InterPro" id="IPR036208">
    <property type="entry name" value="VHL_sf"/>
</dbReference>
<proteinExistence type="predicted"/>
<reference evidence="2" key="1">
    <citation type="journal article" date="2021" name="Proc. Natl. Acad. Sci. U.S.A.">
        <title>Three genomes in the algal genus Volvox reveal the fate of a haploid sex-determining region after a transition to homothallism.</title>
        <authorList>
            <person name="Yamamoto K."/>
            <person name="Hamaji T."/>
            <person name="Kawai-Toyooka H."/>
            <person name="Matsuzaki R."/>
            <person name="Takahashi F."/>
            <person name="Nishimura Y."/>
            <person name="Kawachi M."/>
            <person name="Noguchi H."/>
            <person name="Minakuchi Y."/>
            <person name="Umen J.G."/>
            <person name="Toyoda A."/>
            <person name="Nozaki H."/>
        </authorList>
    </citation>
    <scope>NUCLEOTIDE SEQUENCE</scope>
    <source>
        <strain evidence="2">NIES-3780</strain>
    </source>
</reference>
<evidence type="ECO:0000313" key="3">
    <source>
        <dbReference type="Proteomes" id="UP000747399"/>
    </source>
</evidence>
<dbReference type="InterPro" id="IPR037140">
    <property type="entry name" value="VHL_beta_dom_sf"/>
</dbReference>
<dbReference type="InterPro" id="IPR024053">
    <property type="entry name" value="VHL_beta_dom"/>
</dbReference>
<dbReference type="InterPro" id="IPR024079">
    <property type="entry name" value="MetalloPept_cat_dom_sf"/>
</dbReference>
<keyword evidence="3" id="KW-1185">Reference proteome</keyword>
<dbReference type="SUPFAM" id="SSF49468">
    <property type="entry name" value="VHL"/>
    <property type="match status" value="1"/>
</dbReference>
<sequence length="485" mass="51985">MTTQSTHEDGKTQACILRIINRSSRRVKAFWVGFNAEETCYMELEPGLGRPQQTYDTHVWRIRFADTDALVGEYAGTSAVLQVQQDGTLNVSSWSGVAPSPRPEWGAYCKRGEALGIEVWSYDCVDTRAVRIAEHIIMCMLEKSPPDVVRRLAAGGACVAIIGRNQCTTDIPAHTFLRWAEGGRDTDTTTRGLGGTAESPTTSCGEENLLMEDDRFYTSENILVHEFGHAVMNIGLTAEDRATIKQLYGKAYSSDMYDKGSYIMENEEEYWAEGTQAWFDATIRTDVTSGVNTREKLRQRDPGLAAMMTRAYGDGPWRYPCDSPGAFRMRPLQTRHDDDAAAADSATSRPGSFENVATAVAVAVNGTTGTITLSAPSVEETMERARLASSWSGSGGRGPGWVGAIPGVCCPPGQRRGGAGTATDPGNVVVAFVVRSGGCGELVGFGAGQGPGLSGGLDGGCGTALWSALRGVSRSFTPHATVKMS</sequence>
<accession>A0A8J4B580</accession>
<gene>
    <name evidence="2" type="ORF">Vafri_7630</name>
</gene>
<protein>
    <recommendedName>
        <fullName evidence="1">von Hippel-Lindau disease tumour suppressor beta domain-containing protein</fullName>
    </recommendedName>
</protein>
<dbReference type="EMBL" id="BNCO01000011">
    <property type="protein sequence ID" value="GIL51690.1"/>
    <property type="molecule type" value="Genomic_DNA"/>
</dbReference>
<dbReference type="GO" id="GO:0008237">
    <property type="term" value="F:metallopeptidase activity"/>
    <property type="evidence" value="ECO:0007669"/>
    <property type="project" value="InterPro"/>
</dbReference>
<dbReference type="AlphaFoldDB" id="A0A8J4B580"/>
<comment type="caution">
    <text evidence="2">The sequence shown here is derived from an EMBL/GenBank/DDBJ whole genome shotgun (WGS) entry which is preliminary data.</text>
</comment>
<organism evidence="2 3">
    <name type="scientific">Volvox africanus</name>
    <dbReference type="NCBI Taxonomy" id="51714"/>
    <lineage>
        <taxon>Eukaryota</taxon>
        <taxon>Viridiplantae</taxon>
        <taxon>Chlorophyta</taxon>
        <taxon>core chlorophytes</taxon>
        <taxon>Chlorophyceae</taxon>
        <taxon>CS clade</taxon>
        <taxon>Chlamydomonadales</taxon>
        <taxon>Volvocaceae</taxon>
        <taxon>Volvox</taxon>
    </lineage>
</organism>
<evidence type="ECO:0000313" key="2">
    <source>
        <dbReference type="EMBL" id="GIL51690.1"/>
    </source>
</evidence>
<dbReference type="SUPFAM" id="SSF55486">
    <property type="entry name" value="Metalloproteases ('zincins'), catalytic domain"/>
    <property type="match status" value="1"/>
</dbReference>
<evidence type="ECO:0000259" key="1">
    <source>
        <dbReference type="Pfam" id="PF01847"/>
    </source>
</evidence>
<dbReference type="Pfam" id="PF01847">
    <property type="entry name" value="VHL"/>
    <property type="match status" value="1"/>
</dbReference>
<feature type="domain" description="von Hippel-Lindau disease tumour suppressor beta" evidence="1">
    <location>
        <begin position="19"/>
        <end position="68"/>
    </location>
</feature>
<dbReference type="Gene3D" id="3.40.390.10">
    <property type="entry name" value="Collagenase (Catalytic Domain)"/>
    <property type="match status" value="1"/>
</dbReference>